<feature type="region of interest" description="Disordered" evidence="2">
    <location>
        <begin position="1"/>
        <end position="25"/>
    </location>
</feature>
<comment type="caution">
    <text evidence="3">The sequence shown here is derived from an EMBL/GenBank/DDBJ whole genome shotgun (WGS) entry which is preliminary data.</text>
</comment>
<feature type="compositionally biased region" description="Polar residues" evidence="2">
    <location>
        <begin position="8"/>
        <end position="25"/>
    </location>
</feature>
<gene>
    <name evidence="3" type="ORF">PIB30_041069</name>
</gene>
<keyword evidence="4" id="KW-1185">Reference proteome</keyword>
<protein>
    <recommendedName>
        <fullName evidence="5">DUF241 domain protein</fullName>
    </recommendedName>
</protein>
<dbReference type="PANTHER" id="PTHR33070:SF109">
    <property type="entry name" value="DOMAIN PROTEIN, PUTATIVE (DUF241)-RELATED"/>
    <property type="match status" value="1"/>
</dbReference>
<dbReference type="PANTHER" id="PTHR33070">
    <property type="entry name" value="OS06G0725500 PROTEIN"/>
    <property type="match status" value="1"/>
</dbReference>
<evidence type="ECO:0000256" key="1">
    <source>
        <dbReference type="SAM" id="Coils"/>
    </source>
</evidence>
<dbReference type="Pfam" id="PF03087">
    <property type="entry name" value="BPS1"/>
    <property type="match status" value="1"/>
</dbReference>
<dbReference type="InterPro" id="IPR004320">
    <property type="entry name" value="BPS1_pln"/>
</dbReference>
<keyword evidence="1" id="KW-0175">Coiled coil</keyword>
<evidence type="ECO:0000313" key="4">
    <source>
        <dbReference type="Proteomes" id="UP001341840"/>
    </source>
</evidence>
<dbReference type="EMBL" id="JASCZI010151260">
    <property type="protein sequence ID" value="MED6171483.1"/>
    <property type="molecule type" value="Genomic_DNA"/>
</dbReference>
<evidence type="ECO:0000313" key="3">
    <source>
        <dbReference type="EMBL" id="MED6171483.1"/>
    </source>
</evidence>
<reference evidence="3 4" key="1">
    <citation type="journal article" date="2023" name="Plants (Basel)">
        <title>Bridging the Gap: Combining Genomics and Transcriptomics Approaches to Understand Stylosanthes scabra, an Orphan Legume from the Brazilian Caatinga.</title>
        <authorList>
            <person name="Ferreira-Neto J.R.C."/>
            <person name="da Silva M.D."/>
            <person name="Binneck E."/>
            <person name="de Melo N.F."/>
            <person name="da Silva R.H."/>
            <person name="de Melo A.L.T.M."/>
            <person name="Pandolfi V."/>
            <person name="Bustamante F.O."/>
            <person name="Brasileiro-Vidal A.C."/>
            <person name="Benko-Iseppon A.M."/>
        </authorList>
    </citation>
    <scope>NUCLEOTIDE SEQUENCE [LARGE SCALE GENOMIC DNA]</scope>
    <source>
        <tissue evidence="3">Leaves</tissue>
    </source>
</reference>
<accession>A0ABU6VHQ4</accession>
<organism evidence="3 4">
    <name type="scientific">Stylosanthes scabra</name>
    <dbReference type="NCBI Taxonomy" id="79078"/>
    <lineage>
        <taxon>Eukaryota</taxon>
        <taxon>Viridiplantae</taxon>
        <taxon>Streptophyta</taxon>
        <taxon>Embryophyta</taxon>
        <taxon>Tracheophyta</taxon>
        <taxon>Spermatophyta</taxon>
        <taxon>Magnoliopsida</taxon>
        <taxon>eudicotyledons</taxon>
        <taxon>Gunneridae</taxon>
        <taxon>Pentapetalae</taxon>
        <taxon>rosids</taxon>
        <taxon>fabids</taxon>
        <taxon>Fabales</taxon>
        <taxon>Fabaceae</taxon>
        <taxon>Papilionoideae</taxon>
        <taxon>50 kb inversion clade</taxon>
        <taxon>dalbergioids sensu lato</taxon>
        <taxon>Dalbergieae</taxon>
        <taxon>Pterocarpus clade</taxon>
        <taxon>Stylosanthes</taxon>
    </lineage>
</organism>
<evidence type="ECO:0000256" key="2">
    <source>
        <dbReference type="SAM" id="MobiDB-lite"/>
    </source>
</evidence>
<dbReference type="Proteomes" id="UP001341840">
    <property type="component" value="Unassembled WGS sequence"/>
</dbReference>
<proteinExistence type="predicted"/>
<evidence type="ECO:0008006" key="5">
    <source>
        <dbReference type="Google" id="ProtNLM"/>
    </source>
</evidence>
<name>A0ABU6VHQ4_9FABA</name>
<feature type="coiled-coil region" evidence="1">
    <location>
        <begin position="239"/>
        <end position="266"/>
    </location>
</feature>
<sequence length="280" mass="31268">MASKSHARSNSFPNGSHPSSMKVQDDLSNLRTWESTSTSTSESICIGFSLLQDLYVSLDDLLIVASTQKVISQHHGDKSFEEIMDGSVRILDICGITRDTVMQIKENVQSLHSSLRRRKGDSTIETSISEYNSFSKKMKKNVHKLITSLKQLESKLGESALLNQHQDLSVLREVIVMNMSAFQYLLSFLAGPPSKSKAAKWMNKLMKKGEVNSQNSNELQCLDTALDTLLSEGANSSNMQIAHESLEALENTIESLEKSLENLYRHLIKTRASLLNIMTQ</sequence>